<organism evidence="1 2">
    <name type="scientific">Flavobacterium fluviale</name>
    <dbReference type="NCBI Taxonomy" id="2249356"/>
    <lineage>
        <taxon>Bacteria</taxon>
        <taxon>Pseudomonadati</taxon>
        <taxon>Bacteroidota</taxon>
        <taxon>Flavobacteriia</taxon>
        <taxon>Flavobacteriales</taxon>
        <taxon>Flavobacteriaceae</taxon>
        <taxon>Flavobacterium</taxon>
    </lineage>
</organism>
<dbReference type="RefSeq" id="WP_113676259.1">
    <property type="nucleotide sequence ID" value="NZ_CP030261.1"/>
</dbReference>
<sequence>MSEELNLGSVEIPLSEGIVWADKYRRDAETEEGRRRKKVDGYLIPLETLKLVLDQDIEAVRAYKGINKAGEQTLIFVGAKWDAAKQIYVDVFKTEGSEEGVEGVPVVYDGARPVPPYGDPDSPLNP</sequence>
<evidence type="ECO:0000313" key="1">
    <source>
        <dbReference type="EMBL" id="AXB55112.1"/>
    </source>
</evidence>
<reference evidence="1 2" key="1">
    <citation type="submission" date="2018-06" db="EMBL/GenBank/DDBJ databases">
        <title>Genome sequencing of Flavobacterium.</title>
        <authorList>
            <person name="Baek M.-G."/>
            <person name="Yi H."/>
        </authorList>
    </citation>
    <scope>NUCLEOTIDE SEQUENCE [LARGE SCALE GENOMIC DNA]</scope>
    <source>
        <strain evidence="1 2">HYN0086</strain>
    </source>
</reference>
<accession>A0A344LMH0</accession>
<dbReference type="OrthoDB" id="797757at2"/>
<evidence type="ECO:0000313" key="2">
    <source>
        <dbReference type="Proteomes" id="UP000251561"/>
    </source>
</evidence>
<name>A0A344LMH0_9FLAO</name>
<dbReference type="AlphaFoldDB" id="A0A344LMH0"/>
<gene>
    <name evidence="1" type="ORF">HYN86_00195</name>
</gene>
<proteinExistence type="predicted"/>
<dbReference type="EMBL" id="CP030261">
    <property type="protein sequence ID" value="AXB55112.1"/>
    <property type="molecule type" value="Genomic_DNA"/>
</dbReference>
<protein>
    <submittedName>
        <fullName evidence="1">Uncharacterized protein</fullName>
    </submittedName>
</protein>
<dbReference type="KEGG" id="ffl:HYN86_00195"/>
<dbReference type="Proteomes" id="UP000251561">
    <property type="component" value="Chromosome"/>
</dbReference>
<keyword evidence="2" id="KW-1185">Reference proteome</keyword>